<sequence>MRKKVRIEIPSDISAKVMFLSDRTCCVCRFGRKPVQIHHIDEDPANNSPENLAVLCLDCHNDTMIKGGFGRKLNADQVILYRNDWLQTIEKRRTNTQLEVVQEQAMRNDSNFIEYITSVVEIYREGGQFELLVGLYDSLGNYELRDKYIEIALAEDSSDQTICFLRGMQGRADLIPKEVVERETARYTKNKDYSQRARFYLNLGMDVAATKDYVQSVLEALEGDNPFSAAFYLKELVKENLINRLFEEALRKFTERDDLWWQIRALQELGWDSELNDLLIRNAKFIENSGNTMLQIHLAQARGDEEKHLQLRKEFARGIRKVVVGEVDDDVVETD</sequence>
<keyword evidence="1" id="KW-0255">Endonuclease</keyword>
<evidence type="ECO:0000313" key="1">
    <source>
        <dbReference type="EMBL" id="MDI4649586.1"/>
    </source>
</evidence>
<dbReference type="Proteomes" id="UP001161691">
    <property type="component" value="Unassembled WGS sequence"/>
</dbReference>
<keyword evidence="1" id="KW-0378">Hydrolase</keyword>
<dbReference type="EMBL" id="JAGRPV010000001">
    <property type="protein sequence ID" value="MDI4649586.1"/>
    <property type="molecule type" value="Genomic_DNA"/>
</dbReference>
<gene>
    <name evidence="1" type="ORF">KB449_31950</name>
</gene>
<accession>A0ABT6TRW1</accession>
<dbReference type="InterPro" id="IPR003615">
    <property type="entry name" value="HNH_nuc"/>
</dbReference>
<evidence type="ECO:0000313" key="2">
    <source>
        <dbReference type="Proteomes" id="UP001161691"/>
    </source>
</evidence>
<protein>
    <submittedName>
        <fullName evidence="1">HNH endonuclease signature motif containing protein</fullName>
    </submittedName>
</protein>
<name>A0ABT6TRW1_9BACL</name>
<keyword evidence="1" id="KW-0540">Nuclease</keyword>
<organism evidence="1 2">
    <name type="scientific">Cohnella hashimotonis</name>
    <dbReference type="NCBI Taxonomy" id="2826895"/>
    <lineage>
        <taxon>Bacteria</taxon>
        <taxon>Bacillati</taxon>
        <taxon>Bacillota</taxon>
        <taxon>Bacilli</taxon>
        <taxon>Bacillales</taxon>
        <taxon>Paenibacillaceae</taxon>
        <taxon>Cohnella</taxon>
    </lineage>
</organism>
<comment type="caution">
    <text evidence="1">The sequence shown here is derived from an EMBL/GenBank/DDBJ whole genome shotgun (WGS) entry which is preliminary data.</text>
</comment>
<dbReference type="RefSeq" id="WP_282912203.1">
    <property type="nucleotide sequence ID" value="NZ_JAGRPV010000001.1"/>
</dbReference>
<dbReference type="CDD" id="cd00085">
    <property type="entry name" value="HNHc"/>
    <property type="match status" value="1"/>
</dbReference>
<keyword evidence="2" id="KW-1185">Reference proteome</keyword>
<reference evidence="1" key="1">
    <citation type="submission" date="2023-04" db="EMBL/GenBank/DDBJ databases">
        <title>Comparative genomic analysis of Cohnella hashimotonis sp. nov., isolated from the International Space Station.</title>
        <authorList>
            <person name="Venkateswaran K."/>
            <person name="Simpson A."/>
        </authorList>
    </citation>
    <scope>NUCLEOTIDE SEQUENCE</scope>
    <source>
        <strain evidence="1">F6_2S_P_1</strain>
    </source>
</reference>
<dbReference type="GO" id="GO:0004519">
    <property type="term" value="F:endonuclease activity"/>
    <property type="evidence" value="ECO:0007669"/>
    <property type="project" value="UniProtKB-KW"/>
</dbReference>
<proteinExistence type="predicted"/>